<sequence length="41" mass="5119">MSIHLAYFFIQKWNNLSYFDKFILCPNKIYKKMHLPKLMPR</sequence>
<reference evidence="1 2" key="1">
    <citation type="submission" date="2012-02" db="EMBL/GenBank/DDBJ databases">
        <authorList>
            <person name="Harkins D.M."/>
            <person name="Madupu R."/>
            <person name="Durkin A.S."/>
            <person name="Torralba M."/>
            <person name="Methe B."/>
            <person name="Sutton G.G."/>
            <person name="Nelson K.E."/>
        </authorList>
    </citation>
    <scope>NUCLEOTIDE SEQUENCE [LARGE SCALE GENOMIC DNA]</scope>
    <source>
        <strain evidence="1 2">HK385</strain>
    </source>
</reference>
<accession>A0ABP2P4Z2</accession>
<dbReference type="EMBL" id="AJSW01000008">
    <property type="protein sequence ID" value="EIJ72951.1"/>
    <property type="molecule type" value="Genomic_DNA"/>
</dbReference>
<evidence type="ECO:0000313" key="2">
    <source>
        <dbReference type="Proteomes" id="UP000003016"/>
    </source>
</evidence>
<comment type="caution">
    <text evidence="1">The sequence shown here is derived from an EMBL/GenBank/DDBJ whole genome shotgun (WGS) entry which is preliminary data.</text>
</comment>
<name>A0ABP2P4Z2_HAEPH</name>
<evidence type="ECO:0000313" key="1">
    <source>
        <dbReference type="EMBL" id="EIJ72951.1"/>
    </source>
</evidence>
<keyword evidence="2" id="KW-1185">Reference proteome</keyword>
<dbReference type="Proteomes" id="UP000003016">
    <property type="component" value="Unassembled WGS sequence"/>
</dbReference>
<protein>
    <submittedName>
        <fullName evidence="1">Uncharacterized protein</fullName>
    </submittedName>
</protein>
<organism evidence="1 2">
    <name type="scientific">Haemophilus parahaemolyticus HK385</name>
    <dbReference type="NCBI Taxonomy" id="1095744"/>
    <lineage>
        <taxon>Bacteria</taxon>
        <taxon>Pseudomonadati</taxon>
        <taxon>Pseudomonadota</taxon>
        <taxon>Gammaproteobacteria</taxon>
        <taxon>Pasteurellales</taxon>
        <taxon>Pasteurellaceae</taxon>
        <taxon>Haemophilus</taxon>
    </lineage>
</organism>
<gene>
    <name evidence="1" type="ORF">HMPREF1050_0109</name>
</gene>
<proteinExistence type="predicted"/>